<evidence type="ECO:0000313" key="4">
    <source>
        <dbReference type="RefSeq" id="XP_033568586.1"/>
    </source>
</evidence>
<dbReference type="EMBL" id="MU003729">
    <property type="protein sequence ID" value="KAF2801622.1"/>
    <property type="molecule type" value="Genomic_DNA"/>
</dbReference>
<evidence type="ECO:0000313" key="2">
    <source>
        <dbReference type="EMBL" id="KAF2801622.1"/>
    </source>
</evidence>
<dbReference type="GeneID" id="54463479"/>
<protein>
    <submittedName>
        <fullName evidence="2 4">Uncharacterized protein</fullName>
    </submittedName>
</protein>
<feature type="region of interest" description="Disordered" evidence="1">
    <location>
        <begin position="1"/>
        <end position="54"/>
    </location>
</feature>
<dbReference type="AlphaFoldDB" id="A0A6A6XYP9"/>
<reference evidence="4" key="3">
    <citation type="submission" date="2025-04" db="UniProtKB">
        <authorList>
            <consortium name="RefSeq"/>
        </authorList>
    </citation>
    <scope>IDENTIFICATION</scope>
    <source>
        <strain evidence="4">CBS 304.34</strain>
    </source>
</reference>
<feature type="compositionally biased region" description="Acidic residues" evidence="1">
    <location>
        <begin position="237"/>
        <end position="248"/>
    </location>
</feature>
<dbReference type="Proteomes" id="UP000504636">
    <property type="component" value="Unplaced"/>
</dbReference>
<feature type="region of interest" description="Disordered" evidence="1">
    <location>
        <begin position="294"/>
        <end position="337"/>
    </location>
</feature>
<dbReference type="OrthoDB" id="3785839at2759"/>
<evidence type="ECO:0000313" key="3">
    <source>
        <dbReference type="Proteomes" id="UP000504636"/>
    </source>
</evidence>
<feature type="compositionally biased region" description="Polar residues" evidence="1">
    <location>
        <begin position="1"/>
        <end position="10"/>
    </location>
</feature>
<proteinExistence type="predicted"/>
<feature type="region of interest" description="Disordered" evidence="1">
    <location>
        <begin position="232"/>
        <end position="251"/>
    </location>
</feature>
<organism evidence="2">
    <name type="scientific">Mytilinidion resinicola</name>
    <dbReference type="NCBI Taxonomy" id="574789"/>
    <lineage>
        <taxon>Eukaryota</taxon>
        <taxon>Fungi</taxon>
        <taxon>Dikarya</taxon>
        <taxon>Ascomycota</taxon>
        <taxon>Pezizomycotina</taxon>
        <taxon>Dothideomycetes</taxon>
        <taxon>Pleosporomycetidae</taxon>
        <taxon>Mytilinidiales</taxon>
        <taxon>Mytilinidiaceae</taxon>
        <taxon>Mytilinidion</taxon>
    </lineage>
</organism>
<accession>A0A6A6XYP9</accession>
<keyword evidence="3" id="KW-1185">Reference proteome</keyword>
<name>A0A6A6XYP9_9PEZI</name>
<feature type="compositionally biased region" description="Low complexity" evidence="1">
    <location>
        <begin position="27"/>
        <end position="37"/>
    </location>
</feature>
<gene>
    <name evidence="2 4" type="ORF">BDZ99DRAFT_483648</name>
</gene>
<evidence type="ECO:0000256" key="1">
    <source>
        <dbReference type="SAM" id="MobiDB-lite"/>
    </source>
</evidence>
<reference evidence="4" key="2">
    <citation type="submission" date="2020-04" db="EMBL/GenBank/DDBJ databases">
        <authorList>
            <consortium name="NCBI Genome Project"/>
        </authorList>
    </citation>
    <scope>NUCLEOTIDE SEQUENCE</scope>
    <source>
        <strain evidence="4">CBS 304.34</strain>
    </source>
</reference>
<sequence>MFYNTPSDNANDSKPRPDPDPDPTPAPVASSPFFSSPPNSPRGPTTPILDDNHFPTAGLPINPFSPTNTLEINQAYVYATKTVPPFQSYTEPITLFECTTHNADGTPVRAIDWVKHALAADRSLGLMLTYDHTSFGYIADGSAARFLMVPRALFHDSTSVGWYVHSPYRYSEINWTAYKPSIAPLLAAWREQGLVRVVRQWGCDAAPAEMKFFKGYFLAATDQDVATLLNRATPENSENEDEDEDEGEGVVKSEVGLGLEVKVIKEESETQSREKKEKRAPLWWYPVKQQMPRPVVQRAKKVESPAQKRKRERMDSAMESPPKRRQREDTAAIEISD</sequence>
<reference evidence="2 4" key="1">
    <citation type="journal article" date="2020" name="Stud. Mycol.">
        <title>101 Dothideomycetes genomes: a test case for predicting lifestyles and emergence of pathogens.</title>
        <authorList>
            <person name="Haridas S."/>
            <person name="Albert R."/>
            <person name="Binder M."/>
            <person name="Bloem J."/>
            <person name="Labutti K."/>
            <person name="Salamov A."/>
            <person name="Andreopoulos B."/>
            <person name="Baker S."/>
            <person name="Barry K."/>
            <person name="Bills G."/>
            <person name="Bluhm B."/>
            <person name="Cannon C."/>
            <person name="Castanera R."/>
            <person name="Culley D."/>
            <person name="Daum C."/>
            <person name="Ezra D."/>
            <person name="Gonzalez J."/>
            <person name="Henrissat B."/>
            <person name="Kuo A."/>
            <person name="Liang C."/>
            <person name="Lipzen A."/>
            <person name="Lutzoni F."/>
            <person name="Magnuson J."/>
            <person name="Mondo S."/>
            <person name="Nolan M."/>
            <person name="Ohm R."/>
            <person name="Pangilinan J."/>
            <person name="Park H.-J."/>
            <person name="Ramirez L."/>
            <person name="Alfaro M."/>
            <person name="Sun H."/>
            <person name="Tritt A."/>
            <person name="Yoshinaga Y."/>
            <person name="Zwiers L.-H."/>
            <person name="Turgeon B."/>
            <person name="Goodwin S."/>
            <person name="Spatafora J."/>
            <person name="Crous P."/>
            <person name="Grigoriev I."/>
        </authorList>
    </citation>
    <scope>NUCLEOTIDE SEQUENCE</scope>
    <source>
        <strain evidence="2 4">CBS 304.34</strain>
    </source>
</reference>
<dbReference type="RefSeq" id="XP_033568586.1">
    <property type="nucleotide sequence ID" value="XM_033722586.1"/>
</dbReference>